<dbReference type="EMBL" id="KQ965780">
    <property type="protein sequence ID" value="KXS13306.1"/>
    <property type="molecule type" value="Genomic_DNA"/>
</dbReference>
<feature type="compositionally biased region" description="Basic and acidic residues" evidence="1">
    <location>
        <begin position="402"/>
        <end position="411"/>
    </location>
</feature>
<feature type="compositionally biased region" description="Polar residues" evidence="1">
    <location>
        <begin position="327"/>
        <end position="341"/>
    </location>
</feature>
<reference evidence="2 3" key="1">
    <citation type="journal article" date="2015" name="Genome Biol. Evol.">
        <title>Phylogenomic analyses indicate that early fungi evolved digesting cell walls of algal ancestors of land plants.</title>
        <authorList>
            <person name="Chang Y."/>
            <person name="Wang S."/>
            <person name="Sekimoto S."/>
            <person name="Aerts A.L."/>
            <person name="Choi C."/>
            <person name="Clum A."/>
            <person name="LaButti K.M."/>
            <person name="Lindquist E.A."/>
            <person name="Yee Ngan C."/>
            <person name="Ohm R.A."/>
            <person name="Salamov A.A."/>
            <person name="Grigoriev I.V."/>
            <person name="Spatafora J.W."/>
            <person name="Berbee M.L."/>
        </authorList>
    </citation>
    <scope>NUCLEOTIDE SEQUENCE [LARGE SCALE GENOMIC DNA]</scope>
    <source>
        <strain evidence="2 3">JEL478</strain>
    </source>
</reference>
<feature type="compositionally biased region" description="Basic and acidic residues" evidence="1">
    <location>
        <begin position="695"/>
        <end position="716"/>
    </location>
</feature>
<feature type="compositionally biased region" description="Low complexity" evidence="1">
    <location>
        <begin position="306"/>
        <end position="326"/>
    </location>
</feature>
<feature type="compositionally biased region" description="Polar residues" evidence="1">
    <location>
        <begin position="553"/>
        <end position="565"/>
    </location>
</feature>
<name>A0A139A965_GONPJ</name>
<gene>
    <name evidence="2" type="ORF">M427DRAFT_34160</name>
</gene>
<dbReference type="AlphaFoldDB" id="A0A139A965"/>
<accession>A0A139A965</accession>
<feature type="compositionally biased region" description="Basic and acidic residues" evidence="1">
    <location>
        <begin position="618"/>
        <end position="640"/>
    </location>
</feature>
<organism evidence="2 3">
    <name type="scientific">Gonapodya prolifera (strain JEL478)</name>
    <name type="common">Monoblepharis prolifera</name>
    <dbReference type="NCBI Taxonomy" id="1344416"/>
    <lineage>
        <taxon>Eukaryota</taxon>
        <taxon>Fungi</taxon>
        <taxon>Fungi incertae sedis</taxon>
        <taxon>Chytridiomycota</taxon>
        <taxon>Chytridiomycota incertae sedis</taxon>
        <taxon>Monoblepharidomycetes</taxon>
        <taxon>Monoblepharidales</taxon>
        <taxon>Gonapodyaceae</taxon>
        <taxon>Gonapodya</taxon>
    </lineage>
</organism>
<proteinExistence type="predicted"/>
<feature type="compositionally biased region" description="Pro residues" evidence="1">
    <location>
        <begin position="265"/>
        <end position="281"/>
    </location>
</feature>
<feature type="region of interest" description="Disordered" evidence="1">
    <location>
        <begin position="186"/>
        <end position="207"/>
    </location>
</feature>
<keyword evidence="3" id="KW-1185">Reference proteome</keyword>
<dbReference type="Proteomes" id="UP000070544">
    <property type="component" value="Unassembled WGS sequence"/>
</dbReference>
<feature type="region of interest" description="Disordered" evidence="1">
    <location>
        <begin position="392"/>
        <end position="432"/>
    </location>
</feature>
<feature type="region of interest" description="Disordered" evidence="1">
    <location>
        <begin position="593"/>
        <end position="737"/>
    </location>
</feature>
<evidence type="ECO:0000256" key="1">
    <source>
        <dbReference type="SAM" id="MobiDB-lite"/>
    </source>
</evidence>
<feature type="compositionally biased region" description="Pro residues" evidence="1">
    <location>
        <begin position="237"/>
        <end position="248"/>
    </location>
</feature>
<sequence length="737" mass="78878">MQVSTRRPAHPVGLAVLPHTLAAAPDGTSSQGGLVGIPAPSGGDISSHKDAEPPRGCHRPPLSAPPEFATAPASQDQTLFPPAPRSLLPAHLRPRSFESTIANLARGPLQLLSDDELRQHVAVLSNALTISREPHRSYPDHVIWDLESRLSQYHSETQRREPHQPNERPKSLVLFPADVHLRPSFGSNTHLAPIQSTESSLTASGETSTSLDFDLDRVLQSLSLVSSSLSSSGTCPDPDPPSDVPPAPNNLLFGNAAIRTLEPALPLPPPSSSPKSPPRNPSRPEMLDGILAVFQTHDHYRAASGAQQRDPTTTQTQTHAQPHPAHSTSSTLQPRMTHSRSYSADVFRESLIYPPLVAPPTLSLSSSPLLSGSLKSRSTSAPNLWELANANAAATSRPSPNQDRDPDDDHSPTTPRPRSILKRNLGAPFRPHYHRSPRRVVIAIPSSSTDSSSSSTKWSVSAAGGDVKVNTAHVEDKVKVKESTRVVPMPLDKDKDRVLDDIVPVYEVNFVLRNSLEITVGDGGDGAPTVHVVDLGGNTVRTSGADVFIEPNVPNSGGVVQTQVIKSPERSPEDARQNRVTIQSGQKFKLALPAPVPAPAPAPATISAHRPISPSSTKESRDDTSDHSSEWEVESDETHVHSAVAMDTTRPGRSDQPARSPSRSPLPPPPATIVGAPAARFRDARDTDVSGGRPRSSERGGDKDRRLSWGDGDTKGLLKRMGGSPVQPLLAVQEESN</sequence>
<feature type="region of interest" description="Disordered" evidence="1">
    <location>
        <begin position="227"/>
        <end position="285"/>
    </location>
</feature>
<evidence type="ECO:0000313" key="3">
    <source>
        <dbReference type="Proteomes" id="UP000070544"/>
    </source>
</evidence>
<feature type="compositionally biased region" description="Basic and acidic residues" evidence="1">
    <location>
        <begin position="46"/>
        <end position="55"/>
    </location>
</feature>
<feature type="region of interest" description="Disordered" evidence="1">
    <location>
        <begin position="23"/>
        <end position="87"/>
    </location>
</feature>
<feature type="region of interest" description="Disordered" evidence="1">
    <location>
        <begin position="303"/>
        <end position="341"/>
    </location>
</feature>
<feature type="compositionally biased region" description="Basic and acidic residues" evidence="1">
    <location>
        <begin position="567"/>
        <end position="577"/>
    </location>
</feature>
<evidence type="ECO:0000313" key="2">
    <source>
        <dbReference type="EMBL" id="KXS13306.1"/>
    </source>
</evidence>
<protein>
    <submittedName>
        <fullName evidence="2">Uncharacterized protein</fullName>
    </submittedName>
</protein>
<feature type="region of interest" description="Disordered" evidence="1">
    <location>
        <begin position="552"/>
        <end position="580"/>
    </location>
</feature>